<dbReference type="InterPro" id="IPR011990">
    <property type="entry name" value="TPR-like_helical_dom_sf"/>
</dbReference>
<name>A0ABU0IS37_9CAUL</name>
<sequence length="182" mass="19933">MFRSIWAGGVALVLLAACKPAPPEPMPADLNTGEQCFKDGHYGCAAQNFYGYLKLYPNDTHAMAMEAFSLTKQGAHKDAIYWYNKAAQAGVGTYDFYAFYAESLEATGDLDGAIKYNRRSLDLVPTLVDVRGSLAGELVKQGKPQEALDLLESFDRGLIKQGHPPYFTGQILAIKDQMKAAK</sequence>
<keyword evidence="2" id="KW-1185">Reference proteome</keyword>
<evidence type="ECO:0000313" key="1">
    <source>
        <dbReference type="EMBL" id="MDQ0464823.1"/>
    </source>
</evidence>
<proteinExistence type="predicted"/>
<dbReference type="RefSeq" id="WP_307349763.1">
    <property type="nucleotide sequence ID" value="NZ_JAUSVS010000004.1"/>
</dbReference>
<dbReference type="SUPFAM" id="SSF48452">
    <property type="entry name" value="TPR-like"/>
    <property type="match status" value="1"/>
</dbReference>
<gene>
    <name evidence="1" type="ORF">QO010_002607</name>
</gene>
<dbReference type="EMBL" id="JAUSVS010000004">
    <property type="protein sequence ID" value="MDQ0464823.1"/>
    <property type="molecule type" value="Genomic_DNA"/>
</dbReference>
<comment type="caution">
    <text evidence="1">The sequence shown here is derived from an EMBL/GenBank/DDBJ whole genome shotgun (WGS) entry which is preliminary data.</text>
</comment>
<protein>
    <submittedName>
        <fullName evidence="1">Tetratricopeptide (TPR) repeat protein</fullName>
    </submittedName>
</protein>
<reference evidence="1 2" key="1">
    <citation type="submission" date="2023-07" db="EMBL/GenBank/DDBJ databases">
        <title>Genomic Encyclopedia of Type Strains, Phase IV (KMG-IV): sequencing the most valuable type-strain genomes for metagenomic binning, comparative biology and taxonomic classification.</title>
        <authorList>
            <person name="Goeker M."/>
        </authorList>
    </citation>
    <scope>NUCLEOTIDE SEQUENCE [LARGE SCALE GENOMIC DNA]</scope>
    <source>
        <strain evidence="1 2">DSM 18695</strain>
    </source>
</reference>
<organism evidence="1 2">
    <name type="scientific">Caulobacter ginsengisoli</name>
    <dbReference type="NCBI Taxonomy" id="400775"/>
    <lineage>
        <taxon>Bacteria</taxon>
        <taxon>Pseudomonadati</taxon>
        <taxon>Pseudomonadota</taxon>
        <taxon>Alphaproteobacteria</taxon>
        <taxon>Caulobacterales</taxon>
        <taxon>Caulobacteraceae</taxon>
        <taxon>Caulobacter</taxon>
    </lineage>
</organism>
<accession>A0ABU0IS37</accession>
<dbReference type="Gene3D" id="1.25.40.10">
    <property type="entry name" value="Tetratricopeptide repeat domain"/>
    <property type="match status" value="1"/>
</dbReference>
<dbReference type="PROSITE" id="PS51257">
    <property type="entry name" value="PROKAR_LIPOPROTEIN"/>
    <property type="match status" value="1"/>
</dbReference>
<evidence type="ECO:0000313" key="2">
    <source>
        <dbReference type="Proteomes" id="UP001228905"/>
    </source>
</evidence>
<dbReference type="Proteomes" id="UP001228905">
    <property type="component" value="Unassembled WGS sequence"/>
</dbReference>